<dbReference type="Proteomes" id="UP000241284">
    <property type="component" value="Unassembled WGS sequence"/>
</dbReference>
<accession>A0A2R6B6F5</accession>
<dbReference type="EMBL" id="NEXH01000029">
    <property type="protein sequence ID" value="PSN94215.1"/>
    <property type="molecule type" value="Genomic_DNA"/>
</dbReference>
<proteinExistence type="predicted"/>
<name>A0A2R6B6F5_9ARCH</name>
<protein>
    <submittedName>
        <fullName evidence="2">Uncharacterized protein</fullName>
    </submittedName>
</protein>
<evidence type="ECO:0000256" key="1">
    <source>
        <dbReference type="SAM" id="MobiDB-lite"/>
    </source>
</evidence>
<evidence type="ECO:0000313" key="2">
    <source>
        <dbReference type="EMBL" id="PSN94215.1"/>
    </source>
</evidence>
<dbReference type="AlphaFoldDB" id="A0A2R6B6F5"/>
<gene>
    <name evidence="2" type="ORF">B9Q06_10010</name>
</gene>
<feature type="region of interest" description="Disordered" evidence="1">
    <location>
        <begin position="76"/>
        <end position="98"/>
    </location>
</feature>
<evidence type="ECO:0000313" key="3">
    <source>
        <dbReference type="Proteomes" id="UP000241284"/>
    </source>
</evidence>
<sequence length="98" mass="11551">MPKIEDYITNYLFESTIDTSSKENVKKLNDPRIREKIVEVFVSELTKLSMKEEPVYVTRYFKLSDTEVLHTTKSPDMLHKPVKHGNSSQRLLRLPELR</sequence>
<comment type="caution">
    <text evidence="2">The sequence shown here is derived from an EMBL/GenBank/DDBJ whole genome shotgun (WGS) entry which is preliminary data.</text>
</comment>
<organism evidence="2 3">
    <name type="scientific">Candidatus Marsarchaeota G2 archaeon ECH_B_2</name>
    <dbReference type="NCBI Taxonomy" id="1978160"/>
    <lineage>
        <taxon>Archaea</taxon>
        <taxon>Candidatus Marsarchaeota</taxon>
        <taxon>Candidatus Marsarchaeota group 2</taxon>
    </lineage>
</organism>
<reference evidence="2 3" key="1">
    <citation type="submission" date="2017-04" db="EMBL/GenBank/DDBJ databases">
        <title>Novel microbial lineages endemic to geothermal iron-oxide mats fill important gaps in the evolutionary history of Archaea.</title>
        <authorList>
            <person name="Jay Z.J."/>
            <person name="Beam J.P."/>
            <person name="Dlakic M."/>
            <person name="Rusch D.B."/>
            <person name="Kozubal M.A."/>
            <person name="Inskeep W.P."/>
        </authorList>
    </citation>
    <scope>NUCLEOTIDE SEQUENCE [LARGE SCALE GENOMIC DNA]</scope>
    <source>
        <strain evidence="2">ECH_B_2</strain>
    </source>
</reference>